<name>A0A8J5LGD7_ZINOF</name>
<organism evidence="2 3">
    <name type="scientific">Zingiber officinale</name>
    <name type="common">Ginger</name>
    <name type="synonym">Amomum zingiber</name>
    <dbReference type="NCBI Taxonomy" id="94328"/>
    <lineage>
        <taxon>Eukaryota</taxon>
        <taxon>Viridiplantae</taxon>
        <taxon>Streptophyta</taxon>
        <taxon>Embryophyta</taxon>
        <taxon>Tracheophyta</taxon>
        <taxon>Spermatophyta</taxon>
        <taxon>Magnoliopsida</taxon>
        <taxon>Liliopsida</taxon>
        <taxon>Zingiberales</taxon>
        <taxon>Zingiberaceae</taxon>
        <taxon>Zingiber</taxon>
    </lineage>
</organism>
<feature type="region of interest" description="Disordered" evidence="1">
    <location>
        <begin position="1"/>
        <end position="35"/>
    </location>
</feature>
<gene>
    <name evidence="2" type="ORF">ZIOFF_016130</name>
</gene>
<feature type="region of interest" description="Disordered" evidence="1">
    <location>
        <begin position="506"/>
        <end position="532"/>
    </location>
</feature>
<protein>
    <submittedName>
        <fullName evidence="2">Uncharacterized protein</fullName>
    </submittedName>
</protein>
<dbReference type="Proteomes" id="UP000734854">
    <property type="component" value="Unassembled WGS sequence"/>
</dbReference>
<dbReference type="PANTHER" id="PTHR31008">
    <property type="entry name" value="COP1-INTERACTING PROTEIN-RELATED"/>
    <property type="match status" value="1"/>
</dbReference>
<dbReference type="EMBL" id="JACMSC010000004">
    <property type="protein sequence ID" value="KAG6526153.1"/>
    <property type="molecule type" value="Genomic_DNA"/>
</dbReference>
<comment type="caution">
    <text evidence="2">The sequence shown here is derived from an EMBL/GenBank/DDBJ whole genome shotgun (WGS) entry which is preliminary data.</text>
</comment>
<keyword evidence="3" id="KW-1185">Reference proteome</keyword>
<feature type="compositionally biased region" description="Polar residues" evidence="1">
    <location>
        <begin position="243"/>
        <end position="272"/>
    </location>
</feature>
<evidence type="ECO:0000313" key="3">
    <source>
        <dbReference type="Proteomes" id="UP000734854"/>
    </source>
</evidence>
<reference evidence="2 3" key="1">
    <citation type="submission" date="2020-08" db="EMBL/GenBank/DDBJ databases">
        <title>Plant Genome Project.</title>
        <authorList>
            <person name="Zhang R.-G."/>
        </authorList>
    </citation>
    <scope>NUCLEOTIDE SEQUENCE [LARGE SCALE GENOMIC DNA]</scope>
    <source>
        <tissue evidence="2">Rhizome</tissue>
    </source>
</reference>
<proteinExistence type="predicted"/>
<feature type="compositionally biased region" description="Basic and acidic residues" evidence="1">
    <location>
        <begin position="273"/>
        <end position="286"/>
    </location>
</feature>
<feature type="region of interest" description="Disordered" evidence="1">
    <location>
        <begin position="173"/>
        <end position="193"/>
    </location>
</feature>
<feature type="region of interest" description="Disordered" evidence="1">
    <location>
        <begin position="236"/>
        <end position="286"/>
    </location>
</feature>
<dbReference type="OrthoDB" id="767933at2759"/>
<evidence type="ECO:0000256" key="1">
    <source>
        <dbReference type="SAM" id="MobiDB-lite"/>
    </source>
</evidence>
<evidence type="ECO:0000313" key="2">
    <source>
        <dbReference type="EMBL" id="KAG6526153.1"/>
    </source>
</evidence>
<dbReference type="AlphaFoldDB" id="A0A8J5LGD7"/>
<feature type="compositionally biased region" description="Polar residues" evidence="1">
    <location>
        <begin position="14"/>
        <end position="35"/>
    </location>
</feature>
<accession>A0A8J5LGD7</accession>
<dbReference type="PANTHER" id="PTHR31008:SF15">
    <property type="entry name" value="GPI-ANCHORED ADHESIN-LIKE PROTEIN"/>
    <property type="match status" value="1"/>
</dbReference>
<sequence length="582" mass="65231">MDIGGTMKSHRRTSSMIQFPSSRSGPTRLSRINQDSMDELLPTEARELERPLAARKLQSWKKNLVTEARPDDAAEVADEMLVRSSAEGLVEYDGDLLLDMVHNLQHNMKQSLSECPRGRLYERYEQLRDEKLMQQWESIEWKRKKDAMEAMEDMLEDIKAEMKIQFGYLADRSNSATTGPRRPRKQRSFSIGSGLELREKHLVDNFLRHPQNFEEVPIDDSSKSYDSRRVLSVNSNKSLLSSTRPPCQPSKTSSRLTKQRNNSEHSSMQRSVESSHLRKENMKPLETVRKVTSQLDSSTFDRSKSSTAGMDVLKDQKQSRFRHMRNSSSASFFELKELAPVNSDSPSLPISSFQEDQCTNTVSKMMQARSEPKPFLRRGSGIGPGVGASIVKLRASKASEFGDVKSVDERGVSFGFTSNSAEISKTNVHEASDMDALAASPRGKASASNTHHLHLMREADAARARKKWGTVEKPNFATDSDQPMKDVAKMFKKLLKFGSKNKATDKRMTDSLSTSISSEGGDDAENVSDKGKQSLGELTKSRKLHAPCYNAALHDDRIFSEQVPGSFISFPSFNGRGTEVKA</sequence>